<dbReference type="Gene3D" id="1.10.630.10">
    <property type="entry name" value="Cytochrome P450"/>
    <property type="match status" value="1"/>
</dbReference>
<dbReference type="HOGENOM" id="CLU_001570_14_0_1"/>
<proteinExistence type="inferred from homology"/>
<dbReference type="AlphaFoldDB" id="A0A0D2H4J3"/>
<evidence type="ECO:0000256" key="4">
    <source>
        <dbReference type="ARBA" id="ARBA00023004"/>
    </source>
</evidence>
<keyword evidence="9" id="KW-1185">Reference proteome</keyword>
<dbReference type="InterPro" id="IPR002401">
    <property type="entry name" value="Cyt_P450_E_grp-I"/>
</dbReference>
<comment type="cofactor">
    <cofactor evidence="1 5">
        <name>heme</name>
        <dbReference type="ChEBI" id="CHEBI:30413"/>
    </cofactor>
</comment>
<dbReference type="InterPro" id="IPR036396">
    <property type="entry name" value="Cyt_P450_sf"/>
</dbReference>
<dbReference type="GO" id="GO:0016705">
    <property type="term" value="F:oxidoreductase activity, acting on paired donors, with incorporation or reduction of molecular oxygen"/>
    <property type="evidence" value="ECO:0007669"/>
    <property type="project" value="InterPro"/>
</dbReference>
<evidence type="ECO:0000256" key="5">
    <source>
        <dbReference type="PIRSR" id="PIRSR602401-1"/>
    </source>
</evidence>
<gene>
    <name evidence="8" type="ORF">Z517_01207</name>
</gene>
<keyword evidence="5 6" id="KW-0349">Heme</keyword>
<feature type="binding site" description="axial binding residue" evidence="5">
    <location>
        <position position="440"/>
    </location>
    <ligand>
        <name>heme</name>
        <dbReference type="ChEBI" id="CHEBI:30413"/>
    </ligand>
    <ligandPart>
        <name>Fe</name>
        <dbReference type="ChEBI" id="CHEBI:18248"/>
    </ligandPart>
</feature>
<evidence type="ECO:0000256" key="7">
    <source>
        <dbReference type="SAM" id="SignalP"/>
    </source>
</evidence>
<dbReference type="GeneID" id="25300697"/>
<protein>
    <recommendedName>
        <fullName evidence="10">Cytochrome P450</fullName>
    </recommendedName>
</protein>
<feature type="signal peptide" evidence="7">
    <location>
        <begin position="1"/>
        <end position="18"/>
    </location>
</feature>
<dbReference type="Proteomes" id="UP000053029">
    <property type="component" value="Unassembled WGS sequence"/>
</dbReference>
<dbReference type="GO" id="GO:0020037">
    <property type="term" value="F:heme binding"/>
    <property type="evidence" value="ECO:0007669"/>
    <property type="project" value="InterPro"/>
</dbReference>
<reference evidence="8 9" key="1">
    <citation type="submission" date="2015-01" db="EMBL/GenBank/DDBJ databases">
        <title>The Genome Sequence of Fonsecaea pedrosoi CBS 271.37.</title>
        <authorList>
            <consortium name="The Broad Institute Genomics Platform"/>
            <person name="Cuomo C."/>
            <person name="de Hoog S."/>
            <person name="Gorbushina A."/>
            <person name="Stielow B."/>
            <person name="Teixiera M."/>
            <person name="Abouelleil A."/>
            <person name="Chapman S.B."/>
            <person name="Priest M."/>
            <person name="Young S.K."/>
            <person name="Wortman J."/>
            <person name="Nusbaum C."/>
            <person name="Birren B."/>
        </authorList>
    </citation>
    <scope>NUCLEOTIDE SEQUENCE [LARGE SCALE GENOMIC DNA]</scope>
    <source>
        <strain evidence="8 9">CBS 271.37</strain>
    </source>
</reference>
<dbReference type="STRING" id="1442368.A0A0D2H4J3"/>
<dbReference type="EMBL" id="KN846969">
    <property type="protein sequence ID" value="KIW85815.1"/>
    <property type="molecule type" value="Genomic_DNA"/>
</dbReference>
<evidence type="ECO:0008006" key="10">
    <source>
        <dbReference type="Google" id="ProtNLM"/>
    </source>
</evidence>
<dbReference type="PRINTS" id="PR00463">
    <property type="entry name" value="EP450I"/>
</dbReference>
<dbReference type="PANTHER" id="PTHR24305">
    <property type="entry name" value="CYTOCHROME P450"/>
    <property type="match status" value="1"/>
</dbReference>
<sequence>MLSPYLLFLGLPVLFVLASFVRNQFFHPLSKFPGPFWARHTDLWRVYHLCTRRMPDTMIKVHEKYGPVVRVAPNELSFQSVEILEEVYKGGRRFIKSDMYEGFTTFHPNSFGTRDEDLHAKRRRQMAHSFSVASLAQMESIFNRHLNNLLNAIAAKGSEPFDLKNLVGFYAYDVMGELVFHTEFGSQAAQDPALLPPINEHIFLGCLFGLLPSLLPYSMKFANYVPLPWLQYLLKSRKSLRDRTSACVAREMAREKMSEKHSILTRLIRATDPETGERLTEMAVSSEAFAFLVAGAHTTSGTLTLLFYHLLHNKTATEKLTKEITECIPLQNTAGDSLPAYAGLEAQLPYATACIRENFRMTPVFTMPLPRKVCDPEGAVIDGVYVPPGTNVSMINQVIHHNPSVWGADHNIFRPERWLDPSKPLSPNDLAPFGAGHRACIGRNVATMSIVKVLTAVWRRFDLEVLDPAEELIVDSVGIGEKHGPLMVRAKVRAE</sequence>
<keyword evidence="3 6" id="KW-0560">Oxidoreductase</keyword>
<dbReference type="VEuPathDB" id="FungiDB:Z517_01207"/>
<evidence type="ECO:0000256" key="1">
    <source>
        <dbReference type="ARBA" id="ARBA00001971"/>
    </source>
</evidence>
<evidence type="ECO:0000256" key="2">
    <source>
        <dbReference type="ARBA" id="ARBA00022723"/>
    </source>
</evidence>
<dbReference type="InterPro" id="IPR050121">
    <property type="entry name" value="Cytochrome_P450_monoxygenase"/>
</dbReference>
<evidence type="ECO:0000313" key="9">
    <source>
        <dbReference type="Proteomes" id="UP000053029"/>
    </source>
</evidence>
<dbReference type="GO" id="GO:0005506">
    <property type="term" value="F:iron ion binding"/>
    <property type="evidence" value="ECO:0007669"/>
    <property type="project" value="InterPro"/>
</dbReference>
<dbReference type="SUPFAM" id="SSF48264">
    <property type="entry name" value="Cytochrome P450"/>
    <property type="match status" value="1"/>
</dbReference>
<dbReference type="InterPro" id="IPR001128">
    <property type="entry name" value="Cyt_P450"/>
</dbReference>
<dbReference type="OrthoDB" id="1470350at2759"/>
<dbReference type="GO" id="GO:0004497">
    <property type="term" value="F:monooxygenase activity"/>
    <property type="evidence" value="ECO:0007669"/>
    <property type="project" value="UniProtKB-KW"/>
</dbReference>
<evidence type="ECO:0000256" key="3">
    <source>
        <dbReference type="ARBA" id="ARBA00023002"/>
    </source>
</evidence>
<dbReference type="PANTHER" id="PTHR24305:SF103">
    <property type="entry name" value="P450, PUTATIVE (EUROFUNG)-RELATED"/>
    <property type="match status" value="1"/>
</dbReference>
<comment type="similarity">
    <text evidence="6">Belongs to the cytochrome P450 family.</text>
</comment>
<keyword evidence="4 5" id="KW-0408">Iron</keyword>
<keyword evidence="6" id="KW-0503">Monooxygenase</keyword>
<dbReference type="Pfam" id="PF00067">
    <property type="entry name" value="p450"/>
    <property type="match status" value="1"/>
</dbReference>
<name>A0A0D2H4J3_9EURO</name>
<evidence type="ECO:0000313" key="8">
    <source>
        <dbReference type="EMBL" id="KIW85815.1"/>
    </source>
</evidence>
<dbReference type="RefSeq" id="XP_013289623.1">
    <property type="nucleotide sequence ID" value="XM_013434169.1"/>
</dbReference>
<dbReference type="PRINTS" id="PR00385">
    <property type="entry name" value="P450"/>
</dbReference>
<keyword evidence="2 5" id="KW-0479">Metal-binding</keyword>
<organism evidence="8 9">
    <name type="scientific">Fonsecaea pedrosoi CBS 271.37</name>
    <dbReference type="NCBI Taxonomy" id="1442368"/>
    <lineage>
        <taxon>Eukaryota</taxon>
        <taxon>Fungi</taxon>
        <taxon>Dikarya</taxon>
        <taxon>Ascomycota</taxon>
        <taxon>Pezizomycotina</taxon>
        <taxon>Eurotiomycetes</taxon>
        <taxon>Chaetothyriomycetidae</taxon>
        <taxon>Chaetothyriales</taxon>
        <taxon>Herpotrichiellaceae</taxon>
        <taxon>Fonsecaea</taxon>
    </lineage>
</organism>
<keyword evidence="7" id="KW-0732">Signal</keyword>
<dbReference type="InterPro" id="IPR017972">
    <property type="entry name" value="Cyt_P450_CS"/>
</dbReference>
<dbReference type="PROSITE" id="PS00086">
    <property type="entry name" value="CYTOCHROME_P450"/>
    <property type="match status" value="1"/>
</dbReference>
<accession>A0A0D2H4J3</accession>
<evidence type="ECO:0000256" key="6">
    <source>
        <dbReference type="RuleBase" id="RU000461"/>
    </source>
</evidence>
<feature type="chain" id="PRO_5002243414" description="Cytochrome P450" evidence="7">
    <location>
        <begin position="19"/>
        <end position="495"/>
    </location>
</feature>